<feature type="transmembrane region" description="Helical" evidence="1">
    <location>
        <begin position="73"/>
        <end position="93"/>
    </location>
</feature>
<reference evidence="3" key="1">
    <citation type="journal article" date="2023" name="Commun. Biol.">
        <title>Genome analysis of Parmales, the sister group of diatoms, reveals the evolutionary specialization of diatoms from phago-mixotrophs to photoautotrophs.</title>
        <authorList>
            <person name="Ban H."/>
            <person name="Sato S."/>
            <person name="Yoshikawa S."/>
            <person name="Yamada K."/>
            <person name="Nakamura Y."/>
            <person name="Ichinomiya M."/>
            <person name="Sato N."/>
            <person name="Blanc-Mathieu R."/>
            <person name="Endo H."/>
            <person name="Kuwata A."/>
            <person name="Ogata H."/>
        </authorList>
    </citation>
    <scope>NUCLEOTIDE SEQUENCE [LARGE SCALE GENOMIC DNA]</scope>
    <source>
        <strain evidence="3">NIES 3700</strain>
    </source>
</reference>
<comment type="caution">
    <text evidence="2">The sequence shown here is derived from an EMBL/GenBank/DDBJ whole genome shotgun (WGS) entry which is preliminary data.</text>
</comment>
<keyword evidence="1" id="KW-1133">Transmembrane helix</keyword>
<keyword evidence="1" id="KW-0472">Membrane</keyword>
<sequence length="222" mass="24568">MACITFGFTAIYACYAYTDDEDEKEKMFDFWTWITRPISLAFLMFASIQCENSNSDDWRQCNRTLISQTGLSFMIALYAIIKILSGVVPEHILEKHVFSMKKVVAMKMNAEESVQAFGLAIAICCALFSLGGYGANGNFGNDEEKYTAYAVPSFGAGCLFLTAVWKMIAIRGELKRGKEDSEQLRQGESSSSSSEVMLTEARGGIVQKICGSYAYISQALLT</sequence>
<gene>
    <name evidence="2" type="ORF">TrLO_g7895</name>
</gene>
<dbReference type="Proteomes" id="UP001165122">
    <property type="component" value="Unassembled WGS sequence"/>
</dbReference>
<feature type="transmembrane region" description="Helical" evidence="1">
    <location>
        <begin position="114"/>
        <end position="134"/>
    </location>
</feature>
<evidence type="ECO:0000256" key="1">
    <source>
        <dbReference type="SAM" id="Phobius"/>
    </source>
</evidence>
<feature type="transmembrane region" description="Helical" evidence="1">
    <location>
        <begin position="146"/>
        <end position="168"/>
    </location>
</feature>
<keyword evidence="3" id="KW-1185">Reference proteome</keyword>
<proteinExistence type="predicted"/>
<protein>
    <submittedName>
        <fullName evidence="2">Uncharacterized protein</fullName>
    </submittedName>
</protein>
<name>A0A9W7L0W8_9STRA</name>
<evidence type="ECO:0000313" key="2">
    <source>
        <dbReference type="EMBL" id="GMI18350.1"/>
    </source>
</evidence>
<accession>A0A9W7L0W8</accession>
<keyword evidence="1" id="KW-0812">Transmembrane</keyword>
<dbReference type="AlphaFoldDB" id="A0A9W7L0W8"/>
<dbReference type="EMBL" id="BRXW01000331">
    <property type="protein sequence ID" value="GMI18350.1"/>
    <property type="molecule type" value="Genomic_DNA"/>
</dbReference>
<organism evidence="2 3">
    <name type="scientific">Triparma laevis f. longispina</name>
    <dbReference type="NCBI Taxonomy" id="1714387"/>
    <lineage>
        <taxon>Eukaryota</taxon>
        <taxon>Sar</taxon>
        <taxon>Stramenopiles</taxon>
        <taxon>Ochrophyta</taxon>
        <taxon>Bolidophyceae</taxon>
        <taxon>Parmales</taxon>
        <taxon>Triparmaceae</taxon>
        <taxon>Triparma</taxon>
    </lineage>
</organism>
<evidence type="ECO:0000313" key="3">
    <source>
        <dbReference type="Proteomes" id="UP001165122"/>
    </source>
</evidence>